<evidence type="ECO:0000313" key="3">
    <source>
        <dbReference type="Proteomes" id="UP000193450"/>
    </source>
</evidence>
<dbReference type="SUPFAM" id="SSF55785">
    <property type="entry name" value="PYP-like sensor domain (PAS domain)"/>
    <property type="match status" value="1"/>
</dbReference>
<proteinExistence type="predicted"/>
<dbReference type="PROSITE" id="PS50887">
    <property type="entry name" value="GGDEF"/>
    <property type="match status" value="1"/>
</dbReference>
<dbReference type="OrthoDB" id="5777683at2"/>
<reference evidence="2 3" key="1">
    <citation type="submission" date="2016-11" db="EMBL/GenBank/DDBJ databases">
        <title>Trade-off between light-utilization and light-protection in marine flavobacteria.</title>
        <authorList>
            <person name="Kumagai Y."/>
        </authorList>
    </citation>
    <scope>NUCLEOTIDE SEQUENCE [LARGE SCALE GENOMIC DNA]</scope>
    <source>
        <strain evidence="2 3">NBRC 107125</strain>
    </source>
</reference>
<dbReference type="Proteomes" id="UP000193450">
    <property type="component" value="Chromosome"/>
</dbReference>
<dbReference type="PANTHER" id="PTHR46663">
    <property type="entry name" value="DIGUANYLATE CYCLASE DGCT-RELATED"/>
    <property type="match status" value="1"/>
</dbReference>
<dbReference type="CDD" id="cd01949">
    <property type="entry name" value="GGDEF"/>
    <property type="match status" value="1"/>
</dbReference>
<dbReference type="Gene3D" id="3.30.450.20">
    <property type="entry name" value="PAS domain"/>
    <property type="match status" value="1"/>
</dbReference>
<evidence type="ECO:0000313" key="2">
    <source>
        <dbReference type="EMBL" id="ARN73120.1"/>
    </source>
</evidence>
<feature type="domain" description="GGDEF" evidence="1">
    <location>
        <begin position="177"/>
        <end position="315"/>
    </location>
</feature>
<accession>A0A1X9N4S5</accession>
<dbReference type="STRING" id="716816.BST96_02760"/>
<dbReference type="Pfam" id="PF00990">
    <property type="entry name" value="GGDEF"/>
    <property type="match status" value="1"/>
</dbReference>
<keyword evidence="3" id="KW-1185">Reference proteome</keyword>
<dbReference type="InterPro" id="IPR000160">
    <property type="entry name" value="GGDEF_dom"/>
</dbReference>
<dbReference type="SMART" id="SM00267">
    <property type="entry name" value="GGDEF"/>
    <property type="match status" value="1"/>
</dbReference>
<evidence type="ECO:0000259" key="1">
    <source>
        <dbReference type="PROSITE" id="PS50887"/>
    </source>
</evidence>
<dbReference type="SUPFAM" id="SSF55073">
    <property type="entry name" value="Nucleotide cyclase"/>
    <property type="match status" value="1"/>
</dbReference>
<dbReference type="KEGG" id="osg:BST96_02760"/>
<dbReference type="InterPro" id="IPR052163">
    <property type="entry name" value="DGC-Regulatory_Protein"/>
</dbReference>
<gene>
    <name evidence="2" type="ORF">BST96_02760</name>
</gene>
<dbReference type="PANTHER" id="PTHR46663:SF2">
    <property type="entry name" value="GGDEF DOMAIN-CONTAINING PROTEIN"/>
    <property type="match status" value="1"/>
</dbReference>
<dbReference type="Pfam" id="PF08448">
    <property type="entry name" value="PAS_4"/>
    <property type="match status" value="1"/>
</dbReference>
<dbReference type="AlphaFoldDB" id="A0A1X9N4S5"/>
<dbReference type="InterPro" id="IPR029787">
    <property type="entry name" value="Nucleotide_cyclase"/>
</dbReference>
<dbReference type="NCBIfam" id="TIGR00254">
    <property type="entry name" value="GGDEF"/>
    <property type="match status" value="1"/>
</dbReference>
<name>A0A1X9N4S5_9GAMM</name>
<dbReference type="InterPro" id="IPR013656">
    <property type="entry name" value="PAS_4"/>
</dbReference>
<dbReference type="EMBL" id="CP019343">
    <property type="protein sequence ID" value="ARN73120.1"/>
    <property type="molecule type" value="Genomic_DNA"/>
</dbReference>
<organism evidence="2 3">
    <name type="scientific">Oceanicoccus sagamiensis</name>
    <dbReference type="NCBI Taxonomy" id="716816"/>
    <lineage>
        <taxon>Bacteria</taxon>
        <taxon>Pseudomonadati</taxon>
        <taxon>Pseudomonadota</taxon>
        <taxon>Gammaproteobacteria</taxon>
        <taxon>Cellvibrionales</taxon>
        <taxon>Spongiibacteraceae</taxon>
        <taxon>Oceanicoccus</taxon>
    </lineage>
</organism>
<dbReference type="InterPro" id="IPR035965">
    <property type="entry name" value="PAS-like_dom_sf"/>
</dbReference>
<dbReference type="Gene3D" id="3.30.70.270">
    <property type="match status" value="1"/>
</dbReference>
<protein>
    <recommendedName>
        <fullName evidence="1">GGDEF domain-containing protein</fullName>
    </recommendedName>
</protein>
<dbReference type="InterPro" id="IPR043128">
    <property type="entry name" value="Rev_trsase/Diguanyl_cyclase"/>
</dbReference>
<dbReference type="RefSeq" id="WP_085757218.1">
    <property type="nucleotide sequence ID" value="NZ_CP019343.1"/>
</dbReference>
<sequence>MTKEVIPSEISNELGFMQCVLDAVPDPIVICDECGRYQNANQAFKQLIKHAGGDYKNQSGSILDCMDIFDEEGRLLNPENTPLGLALSQQCEVKQRIIIRSKINRKSDIWSAVASPISTDFGVRGAIITLHNVSELVSYIKKTERLSFFDDLTTLPNRNSFNQSLPKEIDRCICTGTLSALLFLDIDNLKAINGALGHTAGDTVIKAVANTLLTLLPENDCVFRFGGDEFVLLVRDCGDTGEQVARNLSSLSDNIIQSLRSDIYIDDMIMPISCSLGAAVMPEHGSKAEKILRGADSALNTAKSSGKGVLSIFHEGMEARISKNFNAQALLRDAFINDGFVIHVQPQFDFSGQIVGGKPC</sequence>